<sequence>MGSQSQSDSSQLTSLIKLFTEAGDIQEKLEHFTSLTSQVLPCLTLVEVEAKLFSRILPKVYDAVSDAVSQIEAVVQSHPGDAERDSSFHSSRSLLQLVLSFMACLESCIGHMSQLSLTDELCMSHLHSLPSAVIQTVKTAFQHCKDSENIYGELFQLVSQDLATLFKKTYQLQKALMELLERIQFSYNVCDQDVKDITEVCHQLLEICTLIGDLDTSILVNTWKALKRLLVKHKEHIKNHLEVDRLICHLCISIEAKLERCIHIAPVVSEKIERDNSHKGASIHEVADEAAFGKMLKVMRFLVGHLVHLVKEFDGYYDKCIENVFQFLLIIQSKLPPSLNAPKIGASAAEGVKSALLVVVEPLLAVLVTNKKFAILVTKETTEIDETHQFSQCCLLASILSILPKTTEDVFQYWVMPTNYPEEENRLSVMEVVFKSFKLCVLEVCLPVFVDGVMSNGKALRQVKFYEHVCARLCALVASAPVACFPTLERCLVEKVLEDDLLCALLASDVWCFMARWGSAELCAGHVTVLTQLLLKLPPTETARFHLSLLIQRLVRLMAVEHQEALVSSFPPSKEQNIRAWCAFPIQDMPEVVKKKMCRTLVPLCIKVGHSRTTTQQPVKDDLLCDCLCCLERVYSLAEVEQYVPPVHQSAVIELVNSLWSLMSNEDNENSGHLDIKTRSKLLDLSSILLHIIQPEDYAKILSGLKTLLSQCPSLELREAAAQFLGKCGSKEIPELYEAAVLGDITGMFSSLVSDDHWLVHQKAFQSVKAFAEVTRYTHVMGDCVPERLLPALSDFLNELPFRHNYFPADAESDKEFLKLQLEEAAAGQSLSPDSGVLDEKEIPILDNSGRSRDARTKESTREPEAKRFKIHEGLSSFENQGERLYEEALTKMKIPLSTILDLRKQFIPSPKVTKQIEEIQRVLLEFVNNSTE</sequence>
<evidence type="ECO:0000313" key="2">
    <source>
        <dbReference type="EMBL" id="CAH3014842.1"/>
    </source>
</evidence>
<dbReference type="Gene3D" id="1.25.10.10">
    <property type="entry name" value="Leucine-rich Repeat Variant"/>
    <property type="match status" value="1"/>
</dbReference>
<dbReference type="Pfam" id="PF14868">
    <property type="entry name" value="DUF4487"/>
    <property type="match status" value="1"/>
</dbReference>
<gene>
    <name evidence="2" type="ORF">PEVE_00007509</name>
</gene>
<dbReference type="PANTHER" id="PTHR16071">
    <property type="entry name" value="CHROMOSOME 1 OPEN READING FRAME 112"/>
    <property type="match status" value="1"/>
</dbReference>
<dbReference type="InterPro" id="IPR016024">
    <property type="entry name" value="ARM-type_fold"/>
</dbReference>
<evidence type="ECO:0000313" key="3">
    <source>
        <dbReference type="Proteomes" id="UP001159427"/>
    </source>
</evidence>
<dbReference type="PANTHER" id="PTHR16071:SF2">
    <property type="entry name" value="FIGNL1-INTERACTING REGULATOR OF RECOMBINATION AND MITOSIS"/>
    <property type="match status" value="1"/>
</dbReference>
<name>A0ABN8LG25_9CNID</name>
<dbReference type="InterPro" id="IPR027902">
    <property type="entry name" value="DUF4487"/>
</dbReference>
<comment type="caution">
    <text evidence="2">The sequence shown here is derived from an EMBL/GenBank/DDBJ whole genome shotgun (WGS) entry which is preliminary data.</text>
</comment>
<proteinExistence type="predicted"/>
<dbReference type="InterPro" id="IPR011989">
    <property type="entry name" value="ARM-like"/>
</dbReference>
<evidence type="ECO:0000256" key="1">
    <source>
        <dbReference type="SAM" id="MobiDB-lite"/>
    </source>
</evidence>
<dbReference type="SUPFAM" id="SSF48371">
    <property type="entry name" value="ARM repeat"/>
    <property type="match status" value="2"/>
</dbReference>
<dbReference type="Proteomes" id="UP001159427">
    <property type="component" value="Unassembled WGS sequence"/>
</dbReference>
<accession>A0ABN8LG25</accession>
<feature type="region of interest" description="Disordered" evidence="1">
    <location>
        <begin position="842"/>
        <end position="866"/>
    </location>
</feature>
<organism evidence="2 3">
    <name type="scientific">Porites evermanni</name>
    <dbReference type="NCBI Taxonomy" id="104178"/>
    <lineage>
        <taxon>Eukaryota</taxon>
        <taxon>Metazoa</taxon>
        <taxon>Cnidaria</taxon>
        <taxon>Anthozoa</taxon>
        <taxon>Hexacorallia</taxon>
        <taxon>Scleractinia</taxon>
        <taxon>Fungiina</taxon>
        <taxon>Poritidae</taxon>
        <taxon>Porites</taxon>
    </lineage>
</organism>
<keyword evidence="3" id="KW-1185">Reference proteome</keyword>
<protein>
    <submittedName>
        <fullName evidence="2">Uncharacterized protein</fullName>
    </submittedName>
</protein>
<reference evidence="2 3" key="1">
    <citation type="submission" date="2022-05" db="EMBL/GenBank/DDBJ databases">
        <authorList>
            <consortium name="Genoscope - CEA"/>
            <person name="William W."/>
        </authorList>
    </citation>
    <scope>NUCLEOTIDE SEQUENCE [LARGE SCALE GENOMIC DNA]</scope>
</reference>
<dbReference type="EMBL" id="CALNXI010000015">
    <property type="protein sequence ID" value="CAH3014842.1"/>
    <property type="molecule type" value="Genomic_DNA"/>
</dbReference>